<evidence type="ECO:0000313" key="3">
    <source>
        <dbReference type="Proteomes" id="UP000282620"/>
    </source>
</evidence>
<evidence type="ECO:0000256" key="1">
    <source>
        <dbReference type="SAM" id="MobiDB-lite"/>
    </source>
</evidence>
<feature type="region of interest" description="Disordered" evidence="1">
    <location>
        <begin position="249"/>
        <end position="288"/>
    </location>
</feature>
<dbReference type="EMBL" id="MH817999">
    <property type="protein sequence ID" value="AYJ72832.1"/>
    <property type="molecule type" value="Genomic_DNA"/>
</dbReference>
<keyword evidence="3" id="KW-1185">Reference proteome</keyword>
<reference evidence="3" key="1">
    <citation type="submission" date="2018-08" db="EMBL/GenBank/DDBJ databases">
        <title>Complete Genome of Klebsiella pneumoniae Siphophage Seifer.</title>
        <authorList>
            <person name="Salazar A.J."/>
            <person name="Lessor L."/>
            <person name="O'Leary C.J."/>
            <person name="Gill J."/>
            <person name="Liu M."/>
        </authorList>
    </citation>
    <scope>NUCLEOTIDE SEQUENCE [LARGE SCALE GENOMIC DNA]</scope>
</reference>
<gene>
    <name evidence="2" type="ORF">CPT_Seifer_050</name>
</gene>
<dbReference type="Proteomes" id="UP000282620">
    <property type="component" value="Segment"/>
</dbReference>
<protein>
    <submittedName>
        <fullName evidence="2">Uncharacterized protein</fullName>
    </submittedName>
</protein>
<proteinExistence type="predicted"/>
<accession>A0A3B8DZ27</accession>
<evidence type="ECO:0000313" key="2">
    <source>
        <dbReference type="EMBL" id="AYJ72832.1"/>
    </source>
</evidence>
<sequence>MSNRNTTVPAVRLTVESVEGNIGGYLSLEFLRTVNVVFDEMLSRLYHGAKKRKDWATAEPWKELTEHECRTCIRDSLAKGKLIDAMNYLMFAHLNGHKLLSLRNPSTDEPVSIDSQMRDQLANALGVTGRSWDEMLAMVGAVNAQAFEYQKMVEAIAKELKLDPDAPADTIISTVHFLVKRCQFAVTEINITGCADPDAMENVAKMIKANNQPAAFAWDGRTKNTVTIKNEAAPDLFPEQRIKIKAGAKLPNMTPPAGADEELKWPRTTPPEGADKTRKTALPNTMASPYGVKASKQQQYELTMEADDSGIPSPLFIFRSKKDRDDYLPLLRTFLGALDQAAYGKGRERHANDLPFVEQPILTMAHMLDSDAGLAQQVIKKTVEARSLPTKQARINELRGTLVYAAAMILFEEMYGRADDPDNLNGAL</sequence>
<name>A0A3B8DZ27_9CAUD</name>
<organism evidence="2 3">
    <name type="scientific">Klebsiella phage Seifer</name>
    <dbReference type="NCBI Taxonomy" id="2315475"/>
    <lineage>
        <taxon>Viruses</taxon>
        <taxon>Duplodnaviria</taxon>
        <taxon>Heunggongvirae</taxon>
        <taxon>Uroviricota</taxon>
        <taxon>Caudoviricetes</taxon>
        <taxon>Casjensviridae</taxon>
        <taxon>Yonseivirus</taxon>
        <taxon>Yonseivirus seifer</taxon>
    </lineage>
</organism>